<evidence type="ECO:0000256" key="10">
    <source>
        <dbReference type="SAM" id="MobiDB-lite"/>
    </source>
</evidence>
<protein>
    <recommendedName>
        <fullName evidence="3">RING-type E3 ubiquitin transferase</fullName>
        <ecNumber evidence="3">2.3.2.27</ecNumber>
    </recommendedName>
</protein>
<dbReference type="SUPFAM" id="SSF57850">
    <property type="entry name" value="RING/U-box"/>
    <property type="match status" value="1"/>
</dbReference>
<accession>A0ABD1P446</accession>
<dbReference type="InterPro" id="IPR024766">
    <property type="entry name" value="Znf_RING_H2"/>
</dbReference>
<comment type="pathway">
    <text evidence="2">Protein modification; protein ubiquitination.</text>
</comment>
<keyword evidence="4" id="KW-0808">Transferase</keyword>
<evidence type="ECO:0000256" key="4">
    <source>
        <dbReference type="ARBA" id="ARBA00022679"/>
    </source>
</evidence>
<keyword evidence="6 9" id="KW-0863">Zinc-finger</keyword>
<evidence type="ECO:0000256" key="7">
    <source>
        <dbReference type="ARBA" id="ARBA00022786"/>
    </source>
</evidence>
<evidence type="ECO:0000256" key="9">
    <source>
        <dbReference type="PROSITE-ProRule" id="PRU00175"/>
    </source>
</evidence>
<evidence type="ECO:0000256" key="6">
    <source>
        <dbReference type="ARBA" id="ARBA00022771"/>
    </source>
</evidence>
<evidence type="ECO:0000313" key="12">
    <source>
        <dbReference type="EMBL" id="KAL2458646.1"/>
    </source>
</evidence>
<dbReference type="SMART" id="SM00184">
    <property type="entry name" value="RING"/>
    <property type="match status" value="1"/>
</dbReference>
<keyword evidence="7" id="KW-0833">Ubl conjugation pathway</keyword>
<gene>
    <name evidence="12" type="ORF">Fot_55676</name>
</gene>
<organism evidence="12 13">
    <name type="scientific">Forsythia ovata</name>
    <dbReference type="NCBI Taxonomy" id="205694"/>
    <lineage>
        <taxon>Eukaryota</taxon>
        <taxon>Viridiplantae</taxon>
        <taxon>Streptophyta</taxon>
        <taxon>Embryophyta</taxon>
        <taxon>Tracheophyta</taxon>
        <taxon>Spermatophyta</taxon>
        <taxon>Magnoliopsida</taxon>
        <taxon>eudicotyledons</taxon>
        <taxon>Gunneridae</taxon>
        <taxon>Pentapetalae</taxon>
        <taxon>asterids</taxon>
        <taxon>lamiids</taxon>
        <taxon>Lamiales</taxon>
        <taxon>Oleaceae</taxon>
        <taxon>Forsythieae</taxon>
        <taxon>Forsythia</taxon>
    </lineage>
</organism>
<feature type="domain" description="RING-type" evidence="11">
    <location>
        <begin position="28"/>
        <end position="68"/>
    </location>
</feature>
<feature type="region of interest" description="Disordered" evidence="10">
    <location>
        <begin position="281"/>
        <end position="314"/>
    </location>
</feature>
<comment type="caution">
    <text evidence="12">The sequence shown here is derived from an EMBL/GenBank/DDBJ whole genome shotgun (WGS) entry which is preliminary data.</text>
</comment>
<dbReference type="InterPro" id="IPR013083">
    <property type="entry name" value="Znf_RING/FYVE/PHD"/>
</dbReference>
<evidence type="ECO:0000256" key="8">
    <source>
        <dbReference type="ARBA" id="ARBA00022833"/>
    </source>
</evidence>
<dbReference type="InterPro" id="IPR001841">
    <property type="entry name" value="Znf_RING"/>
</dbReference>
<feature type="compositionally biased region" description="Polar residues" evidence="10">
    <location>
        <begin position="298"/>
        <end position="308"/>
    </location>
</feature>
<feature type="region of interest" description="Disordered" evidence="10">
    <location>
        <begin position="171"/>
        <end position="195"/>
    </location>
</feature>
<evidence type="ECO:0000256" key="5">
    <source>
        <dbReference type="ARBA" id="ARBA00022723"/>
    </source>
</evidence>
<dbReference type="EC" id="2.3.2.27" evidence="3"/>
<reference evidence="13" key="1">
    <citation type="submission" date="2024-07" db="EMBL/GenBank/DDBJ databases">
        <title>Two chromosome-level genome assemblies of Korean endemic species Abeliophyllum distichum and Forsythia ovata (Oleaceae).</title>
        <authorList>
            <person name="Jang H."/>
        </authorList>
    </citation>
    <scope>NUCLEOTIDE SEQUENCE [LARGE SCALE GENOMIC DNA]</scope>
</reference>
<keyword evidence="5" id="KW-0479">Metal-binding</keyword>
<proteinExistence type="predicted"/>
<dbReference type="PANTHER" id="PTHR46463">
    <property type="entry name" value="ZINC FINGER, RING/FYVE/PHD-TYPE"/>
    <property type="match status" value="1"/>
</dbReference>
<evidence type="ECO:0000256" key="2">
    <source>
        <dbReference type="ARBA" id="ARBA00004906"/>
    </source>
</evidence>
<dbReference type="Gene3D" id="3.30.40.10">
    <property type="entry name" value="Zinc/RING finger domain, C3HC4 (zinc finger)"/>
    <property type="match status" value="1"/>
</dbReference>
<dbReference type="EMBL" id="JBFOLJ010000028">
    <property type="protein sequence ID" value="KAL2458646.1"/>
    <property type="molecule type" value="Genomic_DNA"/>
</dbReference>
<dbReference type="GO" id="GO:0008270">
    <property type="term" value="F:zinc ion binding"/>
    <property type="evidence" value="ECO:0007669"/>
    <property type="project" value="UniProtKB-KW"/>
</dbReference>
<comment type="catalytic activity">
    <reaction evidence="1">
        <text>S-ubiquitinyl-[E2 ubiquitin-conjugating enzyme]-L-cysteine + [acceptor protein]-L-lysine = [E2 ubiquitin-conjugating enzyme]-L-cysteine + N(6)-ubiquitinyl-[acceptor protein]-L-lysine.</text>
        <dbReference type="EC" id="2.3.2.27"/>
    </reaction>
</comment>
<evidence type="ECO:0000256" key="1">
    <source>
        <dbReference type="ARBA" id="ARBA00000900"/>
    </source>
</evidence>
<dbReference type="Proteomes" id="UP001604277">
    <property type="component" value="Unassembled WGS sequence"/>
</dbReference>
<evidence type="ECO:0000256" key="3">
    <source>
        <dbReference type="ARBA" id="ARBA00012483"/>
    </source>
</evidence>
<evidence type="ECO:0000313" key="13">
    <source>
        <dbReference type="Proteomes" id="UP001604277"/>
    </source>
</evidence>
<keyword evidence="13" id="KW-1185">Reference proteome</keyword>
<keyword evidence="8" id="KW-0862">Zinc</keyword>
<name>A0ABD1P446_9LAMI</name>
<feature type="compositionally biased region" description="Polar residues" evidence="10">
    <location>
        <begin position="175"/>
        <end position="189"/>
    </location>
</feature>
<dbReference type="AlphaFoldDB" id="A0ABD1P446"/>
<dbReference type="PANTHER" id="PTHR46463:SF16">
    <property type="entry name" value="E3 UBIQUITIN-PROTEIN LIGASE RHF1A"/>
    <property type="match status" value="1"/>
</dbReference>
<dbReference type="GO" id="GO:0061630">
    <property type="term" value="F:ubiquitin protein ligase activity"/>
    <property type="evidence" value="ECO:0007669"/>
    <property type="project" value="UniProtKB-EC"/>
</dbReference>
<dbReference type="Pfam" id="PF12678">
    <property type="entry name" value="zf-rbx1"/>
    <property type="match status" value="1"/>
</dbReference>
<dbReference type="PROSITE" id="PS50089">
    <property type="entry name" value="ZF_RING_2"/>
    <property type="match status" value="1"/>
</dbReference>
<sequence length="336" mass="37043">MATSLLSSAPSSSSASVVIGYENIEDACSICLEPFDSFDPPAVTKCNHEFHLQCILEWSQRSKECPMCWQLLVLKDPSSQELLAAVENERNLRSMHNVHHSHGNIEVNHHDDCDFEDQVMQQFAATVNSARSVSRRRRQITSSVCPSQGLPSVSMENVPTTSSMILPSLYAPTNVGENTQGPIKQSQPLSDSTRRSSSSELLAFSVSLKSKFSTASARYKESISKSTRDLKEKLIAHNDSVKELSKGVQREMSAGIAGISRMIERLDFTSKQAKVSVPLSSYAAGTSNSPHEGEGDTNVHSINQNTGETKNHMKSVPYPISLQQLPRMHRSFSCRE</sequence>
<evidence type="ECO:0000259" key="11">
    <source>
        <dbReference type="PROSITE" id="PS50089"/>
    </source>
</evidence>